<gene>
    <name evidence="2" type="ORF">A6A03_12565</name>
</gene>
<organism evidence="2 3">
    <name type="scientific">Chloroflexus islandicus</name>
    <dbReference type="NCBI Taxonomy" id="1707952"/>
    <lineage>
        <taxon>Bacteria</taxon>
        <taxon>Bacillati</taxon>
        <taxon>Chloroflexota</taxon>
        <taxon>Chloroflexia</taxon>
        <taxon>Chloroflexales</taxon>
        <taxon>Chloroflexineae</taxon>
        <taxon>Chloroflexaceae</taxon>
        <taxon>Chloroflexus</taxon>
    </lineage>
</organism>
<evidence type="ECO:0000256" key="1">
    <source>
        <dbReference type="SAM" id="MobiDB-lite"/>
    </source>
</evidence>
<dbReference type="STRING" id="1707952.A6A03_12565"/>
<feature type="region of interest" description="Disordered" evidence="1">
    <location>
        <begin position="1"/>
        <end position="20"/>
    </location>
</feature>
<evidence type="ECO:0000313" key="2">
    <source>
        <dbReference type="EMBL" id="OAN46315.1"/>
    </source>
</evidence>
<protein>
    <recommendedName>
        <fullName evidence="4">Type I-D CRISPR-associated protein Cas10d/Csc3</fullName>
    </recommendedName>
</protein>
<evidence type="ECO:0000313" key="3">
    <source>
        <dbReference type="Proteomes" id="UP000078287"/>
    </source>
</evidence>
<name>A0A178ME79_9CHLR</name>
<sequence length="1052" mass="118224">MNQNPMFSASDDDDLSAEEIEALLDDKPAQPAPTASAEPLFASLLSRVVKHLDPDDQVLAEFATRVVPAISRELAHVAAKGGDFAQQKLADGAQQTDVERYRYDQSMRAHLLNGLLPVARIARLLQQWGASRLVDDFDDTTYRLFCAGYTLHDWLKLPEVKAQLEQAGLNHQTVNVAAHRELVEQIFTKWCWRLGIDQILDVEQYLPALIYIAANTQQLHGTMRNLAALPGVQAAGGRKVKLATDLATLADYLAYLGRTPVEVVNHPAIQRQIEHLSTPHLQLRLTCHHLADVRGVLTSLINNAALELYAHEDYRVPLLFAPTGVVYLERAGAKPAPTPAQVAEAVIAKIRNVCAQQLANSLTGISRDGKGLKYADYYDLFFAPADLLRLIARFAEQRIAKASAGGRYQAIRDKQLVDAQTLQTLDLDLPDTVEVDRIAEVCALAVKIAQAANPALEADRILLETMGIADHLSAVRAINTSGKTGGVPYGWYYAAGLYRKRNPGLDDRQWIERIYLLVETLAQQLPATPVTDDPRWNDLRDYIQRHLTLGGQKPTGLGERLQTELERYSNARKTRGATNVCSLCSSPYTVSAQQEAAILFAPMVYTNKQPLHGSKAIRHICSICSFEIMLRQLLMKRGAESGKNFEKRKLRYLYFYPTYFFTPETLQMLRLLYDQVRRVSFTELRKTLLDGGLDISPARFQQLEPLLLEPVDPAQDRLFRLHFPPNEPITFSFIGIPPLERDPADAEAWVTPAFLALLLPLLIDIKVVASESMLPIIQEANELYETVAFDGAHPAVVRLAGGERINLDQLVPALQRLVSGYIIHLDGNARPGAGGYQYKWNQLPALSRDLITSPLYAFHYLKRGLRNAQRELASERQTTAYLTMVEQYLNGRDAMSHARELVKRYRRFYRHQSGRRNSNTILRPISEAAKALLVADLRLFNDEESLVEAVRGRLAKFIDRVRNDRADGTFPGWLYEGGDIQQAVADAIDDFARYFVHDIFYGVFKGNRAALAGKQLNLLKNACEVVYMDEHWREWRERNLPPEDEVNDEAEA</sequence>
<evidence type="ECO:0008006" key="4">
    <source>
        <dbReference type="Google" id="ProtNLM"/>
    </source>
</evidence>
<accession>A0A178ME79</accession>
<dbReference type="Proteomes" id="UP000078287">
    <property type="component" value="Unassembled WGS sequence"/>
</dbReference>
<proteinExistence type="predicted"/>
<comment type="caution">
    <text evidence="2">The sequence shown here is derived from an EMBL/GenBank/DDBJ whole genome shotgun (WGS) entry which is preliminary data.</text>
</comment>
<reference evidence="2 3" key="1">
    <citation type="submission" date="2016-04" db="EMBL/GenBank/DDBJ databases">
        <title>Chloroflexus islandicus sp. nov., a thermophilic filamentous anoxygenic phototrophic bacterium from geyser Strokkur (Iceland).</title>
        <authorList>
            <person name="Gaisin V.A."/>
            <person name="Kalashnikov A.M."/>
            <person name="Sukhacheva M.V."/>
            <person name="Grouzdev D.S."/>
            <person name="Ivanov T.M."/>
            <person name="Kuznetsov B."/>
            <person name="Gorlenko V.M."/>
        </authorList>
    </citation>
    <scope>NUCLEOTIDE SEQUENCE [LARGE SCALE GENOMIC DNA]</scope>
    <source>
        <strain evidence="3">isl-2</strain>
    </source>
</reference>
<dbReference type="EMBL" id="LWQS01000045">
    <property type="protein sequence ID" value="OAN46315.1"/>
    <property type="molecule type" value="Genomic_DNA"/>
</dbReference>
<dbReference type="OrthoDB" id="137377at2"/>
<keyword evidence="3" id="KW-1185">Reference proteome</keyword>
<dbReference type="RefSeq" id="WP_066785858.1">
    <property type="nucleotide sequence ID" value="NZ_LWQS01000045.1"/>
</dbReference>
<dbReference type="InterPro" id="IPR017589">
    <property type="entry name" value="CRISPR-assoc_prot_Cas10d/Csc3"/>
</dbReference>
<feature type="compositionally biased region" description="Acidic residues" evidence="1">
    <location>
        <begin position="10"/>
        <end position="20"/>
    </location>
</feature>
<dbReference type="AlphaFoldDB" id="A0A178ME79"/>
<dbReference type="NCBIfam" id="TIGR03174">
    <property type="entry name" value="cas_Csc3"/>
    <property type="match status" value="1"/>
</dbReference>